<accession>A0A4Y9S1R6</accession>
<dbReference type="Proteomes" id="UP000298216">
    <property type="component" value="Unassembled WGS sequence"/>
</dbReference>
<dbReference type="Pfam" id="PF20039">
    <property type="entry name" value="DUF6441"/>
    <property type="match status" value="1"/>
</dbReference>
<comment type="caution">
    <text evidence="1">The sequence shown here is derived from an EMBL/GenBank/DDBJ whole genome shotgun (WGS) entry which is preliminary data.</text>
</comment>
<keyword evidence="2" id="KW-1185">Reference proteome</keyword>
<evidence type="ECO:0000313" key="1">
    <source>
        <dbReference type="EMBL" id="TFW14431.1"/>
    </source>
</evidence>
<reference evidence="1 2" key="1">
    <citation type="submission" date="2019-03" db="EMBL/GenBank/DDBJ databases">
        <title>Draft genome of Brevundimonas sp. a heavy metal resistant soil bacteria.</title>
        <authorList>
            <person name="Soto J."/>
        </authorList>
    </citation>
    <scope>NUCLEOTIDE SEQUENCE [LARGE SCALE GENOMIC DNA]</scope>
    <source>
        <strain evidence="1 2">B-10</strain>
    </source>
</reference>
<dbReference type="InterPro" id="IPR045622">
    <property type="entry name" value="DUF6441"/>
</dbReference>
<dbReference type="RefSeq" id="WP_135193816.1">
    <property type="nucleotide sequence ID" value="NZ_SPVH01000002.1"/>
</dbReference>
<name>A0A4Y9S1R6_9CAUL</name>
<dbReference type="OrthoDB" id="7571212at2"/>
<proteinExistence type="predicted"/>
<gene>
    <name evidence="1" type="ORF">EGY25_04355</name>
</gene>
<organism evidence="1 2">
    <name type="scientific">Brevundimonas intermedia</name>
    <dbReference type="NCBI Taxonomy" id="74315"/>
    <lineage>
        <taxon>Bacteria</taxon>
        <taxon>Pseudomonadati</taxon>
        <taxon>Pseudomonadota</taxon>
        <taxon>Alphaproteobacteria</taxon>
        <taxon>Caulobacterales</taxon>
        <taxon>Caulobacteraceae</taxon>
        <taxon>Brevundimonas</taxon>
    </lineage>
</organism>
<protein>
    <submittedName>
        <fullName evidence="1">Uncharacterized protein</fullName>
    </submittedName>
</protein>
<sequence>MRHSVGGRESLDGLARGTEDEIAGFVTGAIREGANELKQDWRDQVMDAGLGERLSRTIRNEVYPRAQNSLDAAGLIWTTAPEIIDSYARGATIRPVNGARYLWIPTDDVPKKRQGNRLSPQEVEARFNRQLVVINPGHHRLKSTPSRVGRGVGFAGFTGLVVRRASSRWRNASANQRTKGHRSYRESSQAFVVMFTLVPLVRVSKRLDLDALATAADARYPALLSKHWR</sequence>
<dbReference type="EMBL" id="SPVH01000002">
    <property type="protein sequence ID" value="TFW14431.1"/>
    <property type="molecule type" value="Genomic_DNA"/>
</dbReference>
<dbReference type="AlphaFoldDB" id="A0A4Y9S1R6"/>
<evidence type="ECO:0000313" key="2">
    <source>
        <dbReference type="Proteomes" id="UP000298216"/>
    </source>
</evidence>